<sequence>MSTSFVGAENGINDIRDNTKPIQMKIMKHKMRHLSDERVNHKVFLQTFCIVIIRLSFHSPVMFMEKHNKNYRQGEIQKSLELNLILCFDDDYCIGKMVRVHFALYYNLINVIVVMAEFVVVENRESRFVDFNIFMKPQRAQK</sequence>
<keyword evidence="1" id="KW-0812">Transmembrane</keyword>
<dbReference type="EMBL" id="CVRI01000047">
    <property type="protein sequence ID" value="CRK97886.1"/>
    <property type="molecule type" value="Genomic_DNA"/>
</dbReference>
<protein>
    <submittedName>
        <fullName evidence="2">CLUMA_CG011261, isoform A</fullName>
    </submittedName>
</protein>
<gene>
    <name evidence="2" type="ORF">CLUMA_CG011261</name>
</gene>
<name>A0A1J1IFS7_9DIPT</name>
<evidence type="ECO:0000313" key="2">
    <source>
        <dbReference type="EMBL" id="CRK97886.1"/>
    </source>
</evidence>
<feature type="transmembrane region" description="Helical" evidence="1">
    <location>
        <begin position="104"/>
        <end position="121"/>
    </location>
</feature>
<organism evidence="2 3">
    <name type="scientific">Clunio marinus</name>
    <dbReference type="NCBI Taxonomy" id="568069"/>
    <lineage>
        <taxon>Eukaryota</taxon>
        <taxon>Metazoa</taxon>
        <taxon>Ecdysozoa</taxon>
        <taxon>Arthropoda</taxon>
        <taxon>Hexapoda</taxon>
        <taxon>Insecta</taxon>
        <taxon>Pterygota</taxon>
        <taxon>Neoptera</taxon>
        <taxon>Endopterygota</taxon>
        <taxon>Diptera</taxon>
        <taxon>Nematocera</taxon>
        <taxon>Chironomoidea</taxon>
        <taxon>Chironomidae</taxon>
        <taxon>Clunio</taxon>
    </lineage>
</organism>
<keyword evidence="1" id="KW-0472">Membrane</keyword>
<keyword evidence="3" id="KW-1185">Reference proteome</keyword>
<proteinExistence type="predicted"/>
<evidence type="ECO:0000313" key="3">
    <source>
        <dbReference type="Proteomes" id="UP000183832"/>
    </source>
</evidence>
<keyword evidence="1" id="KW-1133">Transmembrane helix</keyword>
<evidence type="ECO:0000256" key="1">
    <source>
        <dbReference type="SAM" id="Phobius"/>
    </source>
</evidence>
<dbReference type="AlphaFoldDB" id="A0A1J1IFS7"/>
<dbReference type="Proteomes" id="UP000183832">
    <property type="component" value="Unassembled WGS sequence"/>
</dbReference>
<reference evidence="2 3" key="1">
    <citation type="submission" date="2015-04" db="EMBL/GenBank/DDBJ databases">
        <authorList>
            <person name="Syromyatnikov M.Y."/>
            <person name="Popov V.N."/>
        </authorList>
    </citation>
    <scope>NUCLEOTIDE SEQUENCE [LARGE SCALE GENOMIC DNA]</scope>
</reference>
<accession>A0A1J1IFS7</accession>